<sequence>MSIFIPAFFMSNIYNAILKTDSIFYEKYQTPSLYTVSLFSVVR</sequence>
<proteinExistence type="predicted"/>
<dbReference type="EMBL" id="FRBY01000002">
    <property type="protein sequence ID" value="SHL81315.1"/>
    <property type="molecule type" value="Genomic_DNA"/>
</dbReference>
<dbReference type="AlphaFoldDB" id="A0A1M7DPC0"/>
<evidence type="ECO:0000313" key="1">
    <source>
        <dbReference type="EMBL" id="SHL81315.1"/>
    </source>
</evidence>
<gene>
    <name evidence="1" type="ORF">SAMN05444366_1642</name>
</gene>
<protein>
    <submittedName>
        <fullName evidence="1">Uncharacterized protein</fullName>
    </submittedName>
</protein>
<keyword evidence="2" id="KW-1185">Reference proteome</keyword>
<evidence type="ECO:0000313" key="2">
    <source>
        <dbReference type="Proteomes" id="UP000184121"/>
    </source>
</evidence>
<dbReference type="Proteomes" id="UP000184121">
    <property type="component" value="Unassembled WGS sequence"/>
</dbReference>
<name>A0A1M7DPC0_9FLAO</name>
<accession>A0A1M7DPC0</accession>
<reference evidence="2" key="1">
    <citation type="submission" date="2016-11" db="EMBL/GenBank/DDBJ databases">
        <authorList>
            <person name="Varghese N."/>
            <person name="Submissions S."/>
        </authorList>
    </citation>
    <scope>NUCLEOTIDE SEQUENCE [LARGE SCALE GENOMIC DNA]</scope>
    <source>
        <strain evidence="2">DSM 1811</strain>
    </source>
</reference>
<organism evidence="1 2">
    <name type="scientific">Flavobacterium saccharophilum</name>
    <dbReference type="NCBI Taxonomy" id="29534"/>
    <lineage>
        <taxon>Bacteria</taxon>
        <taxon>Pseudomonadati</taxon>
        <taxon>Bacteroidota</taxon>
        <taxon>Flavobacteriia</taxon>
        <taxon>Flavobacteriales</taxon>
        <taxon>Flavobacteriaceae</taxon>
        <taxon>Flavobacterium</taxon>
    </lineage>
</organism>